<protein>
    <submittedName>
        <fullName evidence="3">Uncharacterized protein</fullName>
    </submittedName>
</protein>
<evidence type="ECO:0000313" key="4">
    <source>
        <dbReference type="Proteomes" id="UP001642540"/>
    </source>
</evidence>
<reference evidence="3 4" key="1">
    <citation type="submission" date="2024-08" db="EMBL/GenBank/DDBJ databases">
        <authorList>
            <person name="Cucini C."/>
            <person name="Frati F."/>
        </authorList>
    </citation>
    <scope>NUCLEOTIDE SEQUENCE [LARGE SCALE GENOMIC DNA]</scope>
</reference>
<dbReference type="EMBL" id="CAXLJM020000041">
    <property type="protein sequence ID" value="CAL8109610.1"/>
    <property type="molecule type" value="Genomic_DNA"/>
</dbReference>
<gene>
    <name evidence="3" type="ORF">ODALV1_LOCUS13525</name>
</gene>
<comment type="caution">
    <text evidence="3">The sequence shown here is derived from an EMBL/GenBank/DDBJ whole genome shotgun (WGS) entry which is preliminary data.</text>
</comment>
<organism evidence="3 4">
    <name type="scientific">Orchesella dallaii</name>
    <dbReference type="NCBI Taxonomy" id="48710"/>
    <lineage>
        <taxon>Eukaryota</taxon>
        <taxon>Metazoa</taxon>
        <taxon>Ecdysozoa</taxon>
        <taxon>Arthropoda</taxon>
        <taxon>Hexapoda</taxon>
        <taxon>Collembola</taxon>
        <taxon>Entomobryomorpha</taxon>
        <taxon>Entomobryoidea</taxon>
        <taxon>Orchesellidae</taxon>
        <taxon>Orchesellinae</taxon>
        <taxon>Orchesella</taxon>
    </lineage>
</organism>
<evidence type="ECO:0000256" key="2">
    <source>
        <dbReference type="SAM" id="MobiDB-lite"/>
    </source>
</evidence>
<sequence length="264" mass="30129">MNLNETYSNTKGRNARRKTFTLATPVHPHGGATNQTFVGMRNGELSQVGRNPTFSGNLRQSTRPSTFPMYDSKKSPLFDFVSSTDLPKIMEKNLKKIRKNRGSMGKSDCSTMSEDLFEAFETSCLDSTSPKNRNLEKLRKIENQWIEERDKSKAKHVSLQNNTATVIKEMKEKIDNLKVLQESALIEIDELTASAENLKEEKHKLLEKCTYDRTYVGIMSLYTEGLFKVDNFRCTDETFCNAYHQDPGKCLRLRSLSSTVHHPS</sequence>
<evidence type="ECO:0000313" key="3">
    <source>
        <dbReference type="EMBL" id="CAL8109610.1"/>
    </source>
</evidence>
<evidence type="ECO:0000256" key="1">
    <source>
        <dbReference type="SAM" id="Coils"/>
    </source>
</evidence>
<keyword evidence="4" id="KW-1185">Reference proteome</keyword>
<feature type="compositionally biased region" description="Polar residues" evidence="2">
    <location>
        <begin position="49"/>
        <end position="65"/>
    </location>
</feature>
<feature type="region of interest" description="Disordered" evidence="2">
    <location>
        <begin position="49"/>
        <end position="69"/>
    </location>
</feature>
<feature type="coiled-coil region" evidence="1">
    <location>
        <begin position="167"/>
        <end position="208"/>
    </location>
</feature>
<dbReference type="Proteomes" id="UP001642540">
    <property type="component" value="Unassembled WGS sequence"/>
</dbReference>
<proteinExistence type="predicted"/>
<accession>A0ABP1QTE4</accession>
<keyword evidence="1" id="KW-0175">Coiled coil</keyword>
<name>A0ABP1QTE4_9HEXA</name>